<feature type="signal peptide" evidence="1">
    <location>
        <begin position="1"/>
        <end position="17"/>
    </location>
</feature>
<keyword evidence="1" id="KW-0732">Signal</keyword>
<evidence type="ECO:0000313" key="3">
    <source>
        <dbReference type="EMBL" id="MBB6224063.1"/>
    </source>
</evidence>
<sequence>MRALLSGLALLAALALAGCDPFGKGPDFSIVSGSENTVLQPIVEEFCKLKNATCTFKYEGTLDIGLALQSDQGVEQDAVWPASSVWVDMFDTKRRVKSLTSIAQTPVVLGVRKSKAEQLGWIGRDVFMKDILAAVENGSLKFLMTSATQSNSGASAYLAMLSSALGNKPVIEPGDLDDKGVQESVRSLLSGVMRSSGSSGWLADLYVESAGKGTVYDGMWNYEAVLKETNDKLAALSQEPLYAIYPADGVAMADSPLGFVDHGRGPEAQTFFNDLLAYLRSASVQQRIADTGRRIPLSGVAAKPEPGWNFDPARLVTAIRMPEPEVIRQALTLYQAALRKPSLTALCLDFSGSMQGDGEDQLQKAMRFLLTPDEASKVLVQWSPADRIIVIPFDGSVRNTFMASGNPLEQEGLLNEISRQKAGGGTDMYACAAQALQQIARTDRLSTYLPAIVIMTDGRSDDQSQAFMSEWNATEPHVPVFGITFGDADKTQLDSLAKQTSARVFDGGSNLATAFRTARGYN</sequence>
<dbReference type="EMBL" id="JACIIJ010000014">
    <property type="protein sequence ID" value="MBB6224063.1"/>
    <property type="molecule type" value="Genomic_DNA"/>
</dbReference>
<dbReference type="RefSeq" id="WP_184696483.1">
    <property type="nucleotide sequence ID" value="NZ_JACIIJ010000014.1"/>
</dbReference>
<reference evidence="3 4" key="1">
    <citation type="submission" date="2020-08" db="EMBL/GenBank/DDBJ databases">
        <title>Genomic Encyclopedia of Type Strains, Phase IV (KMG-V): Genome sequencing to study the core and pangenomes of soil and plant-associated prokaryotes.</title>
        <authorList>
            <person name="Whitman W."/>
        </authorList>
    </citation>
    <scope>NUCLEOTIDE SEQUENCE [LARGE SCALE GENOMIC DNA]</scope>
    <source>
        <strain evidence="3 4">SEMIA 4011</strain>
    </source>
</reference>
<organism evidence="3 4">
    <name type="scientific">Rhizobium leguminosarum</name>
    <dbReference type="NCBI Taxonomy" id="384"/>
    <lineage>
        <taxon>Bacteria</taxon>
        <taxon>Pseudomonadati</taxon>
        <taxon>Pseudomonadota</taxon>
        <taxon>Alphaproteobacteria</taxon>
        <taxon>Hyphomicrobiales</taxon>
        <taxon>Rhizobiaceae</taxon>
        <taxon>Rhizobium/Agrobacterium group</taxon>
        <taxon>Rhizobium</taxon>
    </lineage>
</organism>
<accession>A0A7W9ZXS2</accession>
<dbReference type="PROSITE" id="PS51257">
    <property type="entry name" value="PROKAR_LIPOPROTEIN"/>
    <property type="match status" value="1"/>
</dbReference>
<dbReference type="AlphaFoldDB" id="A0A7W9ZXS2"/>
<feature type="chain" id="PRO_5030619020" evidence="1">
    <location>
        <begin position="18"/>
        <end position="522"/>
    </location>
</feature>
<gene>
    <name evidence="3" type="ORF">GGE66_005064</name>
</gene>
<dbReference type="Pfam" id="PF13531">
    <property type="entry name" value="SBP_bac_11"/>
    <property type="match status" value="1"/>
</dbReference>
<dbReference type="InterPro" id="IPR002035">
    <property type="entry name" value="VWF_A"/>
</dbReference>
<name>A0A7W9ZXS2_RHILE</name>
<dbReference type="SMART" id="SM00327">
    <property type="entry name" value="VWA"/>
    <property type="match status" value="1"/>
</dbReference>
<evidence type="ECO:0000256" key="1">
    <source>
        <dbReference type="SAM" id="SignalP"/>
    </source>
</evidence>
<protein>
    <submittedName>
        <fullName evidence="3">Ca-activated chloride channel family protein</fullName>
    </submittedName>
</protein>
<dbReference type="SUPFAM" id="SSF53850">
    <property type="entry name" value="Periplasmic binding protein-like II"/>
    <property type="match status" value="1"/>
</dbReference>
<evidence type="ECO:0000259" key="2">
    <source>
        <dbReference type="PROSITE" id="PS50234"/>
    </source>
</evidence>
<evidence type="ECO:0000313" key="4">
    <source>
        <dbReference type="Proteomes" id="UP000517187"/>
    </source>
</evidence>
<dbReference type="Pfam" id="PF00092">
    <property type="entry name" value="VWA"/>
    <property type="match status" value="1"/>
</dbReference>
<dbReference type="Gene3D" id="3.40.50.410">
    <property type="entry name" value="von Willebrand factor, type A domain"/>
    <property type="match status" value="1"/>
</dbReference>
<dbReference type="Proteomes" id="UP000517187">
    <property type="component" value="Unassembled WGS sequence"/>
</dbReference>
<dbReference type="CDD" id="cd00198">
    <property type="entry name" value="vWFA"/>
    <property type="match status" value="1"/>
</dbReference>
<proteinExistence type="predicted"/>
<dbReference type="SUPFAM" id="SSF53300">
    <property type="entry name" value="vWA-like"/>
    <property type="match status" value="1"/>
</dbReference>
<dbReference type="InterPro" id="IPR036465">
    <property type="entry name" value="vWFA_dom_sf"/>
</dbReference>
<dbReference type="PROSITE" id="PS50234">
    <property type="entry name" value="VWFA"/>
    <property type="match status" value="1"/>
</dbReference>
<comment type="caution">
    <text evidence="3">The sequence shown here is derived from an EMBL/GenBank/DDBJ whole genome shotgun (WGS) entry which is preliminary data.</text>
</comment>
<feature type="domain" description="VWFA" evidence="2">
    <location>
        <begin position="343"/>
        <end position="505"/>
    </location>
</feature>